<keyword evidence="4" id="KW-0690">Ribosome biogenesis</keyword>
<feature type="compositionally biased region" description="Basic residues" evidence="7">
    <location>
        <begin position="301"/>
        <end position="321"/>
    </location>
</feature>
<dbReference type="InterPro" id="IPR008610">
    <property type="entry name" value="Ebp2"/>
</dbReference>
<keyword evidence="5" id="KW-0175">Coiled coil</keyword>
<dbReference type="AlphaFoldDB" id="A0ABD0YQY8"/>
<evidence type="ECO:0000313" key="8">
    <source>
        <dbReference type="EMBL" id="KAL1138280.1"/>
    </source>
</evidence>
<evidence type="ECO:0000256" key="2">
    <source>
        <dbReference type="ARBA" id="ARBA00004604"/>
    </source>
</evidence>
<evidence type="ECO:0000256" key="1">
    <source>
        <dbReference type="ARBA" id="ARBA00003387"/>
    </source>
</evidence>
<evidence type="ECO:0000256" key="3">
    <source>
        <dbReference type="ARBA" id="ARBA00007336"/>
    </source>
</evidence>
<comment type="subcellular location">
    <subcellularLocation>
        <location evidence="2">Nucleus</location>
        <location evidence="2">Nucleolus</location>
    </subcellularLocation>
</comment>
<organism evidence="8 9">
    <name type="scientific">Ranatra chinensis</name>
    <dbReference type="NCBI Taxonomy" id="642074"/>
    <lineage>
        <taxon>Eukaryota</taxon>
        <taxon>Metazoa</taxon>
        <taxon>Ecdysozoa</taxon>
        <taxon>Arthropoda</taxon>
        <taxon>Hexapoda</taxon>
        <taxon>Insecta</taxon>
        <taxon>Pterygota</taxon>
        <taxon>Neoptera</taxon>
        <taxon>Paraneoptera</taxon>
        <taxon>Hemiptera</taxon>
        <taxon>Heteroptera</taxon>
        <taxon>Panheteroptera</taxon>
        <taxon>Nepomorpha</taxon>
        <taxon>Nepidae</taxon>
        <taxon>Ranatrinae</taxon>
        <taxon>Ranatra</taxon>
    </lineage>
</organism>
<comment type="caution">
    <text evidence="8">The sequence shown here is derived from an EMBL/GenBank/DDBJ whole genome shotgun (WGS) entry which is preliminary data.</text>
</comment>
<keyword evidence="9" id="KW-1185">Reference proteome</keyword>
<dbReference type="PANTHER" id="PTHR13028:SF0">
    <property type="entry name" value="RRNA-PROCESSING PROTEIN EBP2-RELATED"/>
    <property type="match status" value="1"/>
</dbReference>
<name>A0ABD0YQY8_9HEMI</name>
<comment type="function">
    <text evidence="1">Required for the processing of the 27S pre-rRNA.</text>
</comment>
<feature type="compositionally biased region" description="Basic residues" evidence="7">
    <location>
        <begin position="248"/>
        <end position="258"/>
    </location>
</feature>
<evidence type="ECO:0000256" key="4">
    <source>
        <dbReference type="ARBA" id="ARBA00022517"/>
    </source>
</evidence>
<evidence type="ECO:0000256" key="6">
    <source>
        <dbReference type="ARBA" id="ARBA00023242"/>
    </source>
</evidence>
<feature type="region of interest" description="Disordered" evidence="7">
    <location>
        <begin position="245"/>
        <end position="321"/>
    </location>
</feature>
<dbReference type="Proteomes" id="UP001558652">
    <property type="component" value="Unassembled WGS sequence"/>
</dbReference>
<dbReference type="GO" id="GO:0042254">
    <property type="term" value="P:ribosome biogenesis"/>
    <property type="evidence" value="ECO:0007669"/>
    <property type="project" value="UniProtKB-KW"/>
</dbReference>
<dbReference type="Pfam" id="PF05890">
    <property type="entry name" value="Ebp2"/>
    <property type="match status" value="1"/>
</dbReference>
<dbReference type="EMBL" id="JBFDAA010000004">
    <property type="protein sequence ID" value="KAL1138280.1"/>
    <property type="molecule type" value="Genomic_DNA"/>
</dbReference>
<keyword evidence="6" id="KW-0539">Nucleus</keyword>
<reference evidence="8 9" key="1">
    <citation type="submission" date="2024-07" db="EMBL/GenBank/DDBJ databases">
        <title>Chromosome-level genome assembly of the water stick insect Ranatra chinensis (Heteroptera: Nepidae).</title>
        <authorList>
            <person name="Liu X."/>
        </authorList>
    </citation>
    <scope>NUCLEOTIDE SEQUENCE [LARGE SCALE GENOMIC DNA]</scope>
    <source>
        <strain evidence="8">Cailab_2021Rc</strain>
        <tissue evidence="8">Muscle</tissue>
    </source>
</reference>
<accession>A0ABD0YQY8</accession>
<feature type="region of interest" description="Disordered" evidence="7">
    <location>
        <begin position="1"/>
        <end position="32"/>
    </location>
</feature>
<dbReference type="GO" id="GO:0005730">
    <property type="term" value="C:nucleolus"/>
    <property type="evidence" value="ECO:0007669"/>
    <property type="project" value="UniProtKB-SubCell"/>
</dbReference>
<proteinExistence type="inferred from homology"/>
<gene>
    <name evidence="8" type="ORF">AAG570_009969</name>
</gene>
<sequence>MNEAPDSSDAMSEGEIQSDASSDDEYMRPSKRLLDIENEHLGNDTDSETEALQDAFAKGILKPGLNIIAPEKKKEFVNNIPMLRQRLIELSNNLDWVERLDLISKPASLPPELALQLAEAEKQNKVFDYDELKHESVFYRQAQDAVLTGIPKLHSLGIPTRRPEDYFAEMSKSDEHMQKVKSMLIKKKAVTERVERGRQLRQQRKLQKALQAQSRANKQNAIKEHHDEIAKFRKGKRKDLEFLDSKPNKKQTKSQLKRNYRDTKFGFGGKKRGAKNNTRESTMGEEGPRKRRVGQGTQPNKKNKKKIRLGKSRRNNMKKSK</sequence>
<protein>
    <recommendedName>
        <fullName evidence="10">rRNA-processing protein EBP2</fullName>
    </recommendedName>
</protein>
<evidence type="ECO:0000256" key="5">
    <source>
        <dbReference type="ARBA" id="ARBA00023054"/>
    </source>
</evidence>
<evidence type="ECO:0008006" key="10">
    <source>
        <dbReference type="Google" id="ProtNLM"/>
    </source>
</evidence>
<comment type="similarity">
    <text evidence="3">Belongs to the EBP2 family.</text>
</comment>
<evidence type="ECO:0000313" key="9">
    <source>
        <dbReference type="Proteomes" id="UP001558652"/>
    </source>
</evidence>
<evidence type="ECO:0000256" key="7">
    <source>
        <dbReference type="SAM" id="MobiDB-lite"/>
    </source>
</evidence>
<dbReference type="PANTHER" id="PTHR13028">
    <property type="entry name" value="RRNA PROCESSING PROTEIN EBNA1-BINDING PROTEIN-RELATED"/>
    <property type="match status" value="1"/>
</dbReference>